<dbReference type="OrthoDB" id="9801735at2"/>
<proteinExistence type="inferred from homology"/>
<protein>
    <submittedName>
        <fullName evidence="3">MaoC family dehydratase</fullName>
    </submittedName>
</protein>
<sequence>MREFTSLDELSEAIGEPIGPGPWLTVEQPRIDAFADSTGDDQWIHVDPVRASDGPYGTTIAHGYLTLSLLPMLGRDLFTLAVGTARLNYGSNKVRFPAAVRSGTRIRATATPANLRRENSSALLAVDWVVENDGQAKPALVAETLTMVLL</sequence>
<dbReference type="CDD" id="cd03450">
    <property type="entry name" value="NodN"/>
    <property type="match status" value="1"/>
</dbReference>
<gene>
    <name evidence="3" type="ORF">FEK35_25440</name>
</gene>
<dbReference type="EMBL" id="VBUU01000035">
    <property type="protein sequence ID" value="TLF98307.1"/>
    <property type="molecule type" value="Genomic_DNA"/>
</dbReference>
<organism evidence="3 4">
    <name type="scientific">Nocardia cyriacigeorgica</name>
    <dbReference type="NCBI Taxonomy" id="135487"/>
    <lineage>
        <taxon>Bacteria</taxon>
        <taxon>Bacillati</taxon>
        <taxon>Actinomycetota</taxon>
        <taxon>Actinomycetes</taxon>
        <taxon>Mycobacteriales</taxon>
        <taxon>Nocardiaceae</taxon>
        <taxon>Nocardia</taxon>
    </lineage>
</organism>
<comment type="similarity">
    <text evidence="1">Belongs to the enoyl-CoA hydratase/isomerase family.</text>
</comment>
<dbReference type="AlphaFoldDB" id="A0A5R8P7Z5"/>
<name>A0A5R8P7Z5_9NOCA</name>
<dbReference type="PANTHER" id="PTHR42993:SF1">
    <property type="entry name" value="MAOC-LIKE DEHYDRATASE DOMAIN-CONTAINING PROTEIN"/>
    <property type="match status" value="1"/>
</dbReference>
<evidence type="ECO:0000259" key="2">
    <source>
        <dbReference type="Pfam" id="PF01575"/>
    </source>
</evidence>
<evidence type="ECO:0000256" key="1">
    <source>
        <dbReference type="ARBA" id="ARBA00005254"/>
    </source>
</evidence>
<dbReference type="InterPro" id="IPR039375">
    <property type="entry name" value="NodN-like"/>
</dbReference>
<dbReference type="PANTHER" id="PTHR42993">
    <property type="entry name" value="MAOC-LIKE DEHYDRATASE DOMAIN-CONTAINING PROTEIN"/>
    <property type="match status" value="1"/>
</dbReference>
<dbReference type="Pfam" id="PF01575">
    <property type="entry name" value="MaoC_dehydratas"/>
    <property type="match status" value="1"/>
</dbReference>
<reference evidence="3 4" key="1">
    <citation type="submission" date="2019-05" db="EMBL/GenBank/DDBJ databases">
        <title>Genomes sequences of two Nocardia cyriacigeorgica environmental isolates, type strains Nocardia asteroides ATCC 19247 and Nocardia cyriacigeorgica DSM 44484.</title>
        <authorList>
            <person name="Vautrin F."/>
            <person name="Bergeron E."/>
            <person name="Dubost A."/>
            <person name="Abrouk D."/>
            <person name="Rodriguez Nava V."/>
            <person name="Pujic P."/>
        </authorList>
    </citation>
    <scope>NUCLEOTIDE SEQUENCE [LARGE SCALE GENOMIC DNA]</scope>
    <source>
        <strain evidence="3 4">EML 1456</strain>
    </source>
</reference>
<dbReference type="Gene3D" id="3.10.129.10">
    <property type="entry name" value="Hotdog Thioesterase"/>
    <property type="match status" value="1"/>
</dbReference>
<evidence type="ECO:0000313" key="3">
    <source>
        <dbReference type="EMBL" id="TLF98307.1"/>
    </source>
</evidence>
<dbReference type="SUPFAM" id="SSF54637">
    <property type="entry name" value="Thioesterase/thiol ester dehydrase-isomerase"/>
    <property type="match status" value="1"/>
</dbReference>
<evidence type="ECO:0000313" key="4">
    <source>
        <dbReference type="Proteomes" id="UP000308349"/>
    </source>
</evidence>
<dbReference type="Proteomes" id="UP000308349">
    <property type="component" value="Unassembled WGS sequence"/>
</dbReference>
<dbReference type="InterPro" id="IPR002539">
    <property type="entry name" value="MaoC-like_dom"/>
</dbReference>
<comment type="caution">
    <text evidence="3">The sequence shown here is derived from an EMBL/GenBank/DDBJ whole genome shotgun (WGS) entry which is preliminary data.</text>
</comment>
<feature type="domain" description="MaoC-like" evidence="2">
    <location>
        <begin position="12"/>
        <end position="113"/>
    </location>
</feature>
<accession>A0A5R8P7Z5</accession>
<dbReference type="InterPro" id="IPR029069">
    <property type="entry name" value="HotDog_dom_sf"/>
</dbReference>